<protein>
    <recommendedName>
        <fullName evidence="2">Peptidase M12B domain-containing protein</fullName>
    </recommendedName>
</protein>
<proteinExistence type="predicted"/>
<dbReference type="PANTHER" id="PTHR11905">
    <property type="entry name" value="ADAM A DISINTEGRIN AND METALLOPROTEASE DOMAIN"/>
    <property type="match status" value="1"/>
</dbReference>
<dbReference type="Pfam" id="PF13688">
    <property type="entry name" value="Reprolysin_5"/>
    <property type="match status" value="1"/>
</dbReference>
<evidence type="ECO:0000256" key="1">
    <source>
        <dbReference type="SAM" id="MobiDB-lite"/>
    </source>
</evidence>
<feature type="domain" description="Peptidase M12B" evidence="2">
    <location>
        <begin position="178"/>
        <end position="379"/>
    </location>
</feature>
<dbReference type="InterPro" id="IPR001590">
    <property type="entry name" value="Peptidase_M12B"/>
</dbReference>
<accession>A0A2K9LQD3</accession>
<dbReference type="AlphaFoldDB" id="A0A2K9LQD3"/>
<dbReference type="Proteomes" id="UP000235116">
    <property type="component" value="Chromosome"/>
</dbReference>
<name>A0A2K9LQD3_9GAMM</name>
<dbReference type="InterPro" id="IPR024079">
    <property type="entry name" value="MetalloPept_cat_dom_sf"/>
</dbReference>
<dbReference type="GO" id="GO:0006509">
    <property type="term" value="P:membrane protein ectodomain proteolysis"/>
    <property type="evidence" value="ECO:0007669"/>
    <property type="project" value="TreeGrafter"/>
</dbReference>
<dbReference type="KEGG" id="kak:Kalk_19290"/>
<organism evidence="3 4">
    <name type="scientific">Ketobacter alkanivorans</name>
    <dbReference type="NCBI Taxonomy" id="1917421"/>
    <lineage>
        <taxon>Bacteria</taxon>
        <taxon>Pseudomonadati</taxon>
        <taxon>Pseudomonadota</taxon>
        <taxon>Gammaproteobacteria</taxon>
        <taxon>Pseudomonadales</taxon>
        <taxon>Ketobacteraceae</taxon>
        <taxon>Ketobacter</taxon>
    </lineage>
</organism>
<gene>
    <name evidence="3" type="ORF">Kalk_19290</name>
</gene>
<sequence>MKTRQLRIYLMMSNTIRVVFTVTSLLLMLLSASIKASTVYYVLVDNQPLALLLTAKDVSQYGAVDLAENDRFYDVQVQDDPQSKGRLAYIDGQWQGLLLRNGAMHLLNNVTTDPQHLTSDSKLNAQKLEQDLNLGACGVASIMPTQSASEINLRSLNPQATRINYDSFCLERVGGVCLVAELTMVFDTAFSTEFGASYQSQAIAIVENVDLIYRNNFNIAFNRLQMAFGSGDIFDNTTDSEALLDDIAEKRYYDETDPFDPNEQSIMHLVTGRSFDGTTVGIANGPLYDNYPTPYYPVMCTYAAVGTSQIFPSSSNVATYTSLIVAHEIGHNFGFVHDGAPGEGADSCSSSSYIMGAQLNLGASRFSTCSRETLRSNINGIGSIAGTDIERCFDFPTDQSISADACNPYAAEAEDEFINRYTITNRSRRAQSTNMEVTGSITSSATYLSASLDGTPCTLSNGNTTYTCTINGASSHTLELGIQSAVPDVTMSHQVATLTTDQYEVNPGNNQLSESVTFPRASDCTPRSEPELESRGGGGGGGGGSLGWLTLGLLLLLPIRNFVARD</sequence>
<dbReference type="Gene3D" id="3.40.390.10">
    <property type="entry name" value="Collagenase (Catalytic Domain)"/>
    <property type="match status" value="1"/>
</dbReference>
<evidence type="ECO:0000313" key="3">
    <source>
        <dbReference type="EMBL" id="AUM14440.1"/>
    </source>
</evidence>
<dbReference type="EMBL" id="CP022684">
    <property type="protein sequence ID" value="AUM14440.1"/>
    <property type="molecule type" value="Genomic_DNA"/>
</dbReference>
<evidence type="ECO:0000259" key="2">
    <source>
        <dbReference type="PROSITE" id="PS50215"/>
    </source>
</evidence>
<dbReference type="SUPFAM" id="SSF55486">
    <property type="entry name" value="Metalloproteases ('zincins'), catalytic domain"/>
    <property type="match status" value="1"/>
</dbReference>
<keyword evidence="4" id="KW-1185">Reference proteome</keyword>
<dbReference type="PANTHER" id="PTHR11905:SF159">
    <property type="entry name" value="ADAM METALLOPROTEASE"/>
    <property type="match status" value="1"/>
</dbReference>
<feature type="region of interest" description="Disordered" evidence="1">
    <location>
        <begin position="508"/>
        <end position="541"/>
    </location>
</feature>
<reference evidence="4" key="1">
    <citation type="submission" date="2017-08" db="EMBL/GenBank/DDBJ databases">
        <title>Direct submision.</title>
        <authorList>
            <person name="Kim S.-J."/>
            <person name="Rhee S.-K."/>
        </authorList>
    </citation>
    <scope>NUCLEOTIDE SEQUENCE [LARGE SCALE GENOMIC DNA]</scope>
    <source>
        <strain evidence="4">GI5</strain>
    </source>
</reference>
<dbReference type="GO" id="GO:0004222">
    <property type="term" value="F:metalloendopeptidase activity"/>
    <property type="evidence" value="ECO:0007669"/>
    <property type="project" value="InterPro"/>
</dbReference>
<evidence type="ECO:0000313" key="4">
    <source>
        <dbReference type="Proteomes" id="UP000235116"/>
    </source>
</evidence>
<dbReference type="PROSITE" id="PS50215">
    <property type="entry name" value="ADAM_MEPRO"/>
    <property type="match status" value="1"/>
</dbReference>